<dbReference type="EnsemblBacteria" id="ABL77583">
    <property type="protein sequence ID" value="ABL77583"/>
    <property type="gene ID" value="Tpen_0173"/>
</dbReference>
<dbReference type="GO" id="GO:0003700">
    <property type="term" value="F:DNA-binding transcription factor activity"/>
    <property type="evidence" value="ECO:0007669"/>
    <property type="project" value="InterPro"/>
</dbReference>
<dbReference type="Pfam" id="PF00126">
    <property type="entry name" value="HTH_1"/>
    <property type="match status" value="1"/>
</dbReference>
<dbReference type="eggNOG" id="arCOG00223">
    <property type="taxonomic scope" value="Archaea"/>
</dbReference>
<protein>
    <submittedName>
        <fullName evidence="2">Transcriptional regulator, ModE family</fullName>
    </submittedName>
</protein>
<evidence type="ECO:0000313" key="2">
    <source>
        <dbReference type="EMBL" id="ABL77583.1"/>
    </source>
</evidence>
<dbReference type="InterPro" id="IPR051815">
    <property type="entry name" value="Molybdate_resp_trans_reg"/>
</dbReference>
<gene>
    <name evidence="2" type="ordered locus">Tpen_0173</name>
</gene>
<dbReference type="STRING" id="368408.Tpen_0173"/>
<organism evidence="2 3">
    <name type="scientific">Thermofilum pendens (strain DSM 2475 / Hrk 5)</name>
    <dbReference type="NCBI Taxonomy" id="368408"/>
    <lineage>
        <taxon>Archaea</taxon>
        <taxon>Thermoproteota</taxon>
        <taxon>Thermoprotei</taxon>
        <taxon>Thermofilales</taxon>
        <taxon>Thermofilaceae</taxon>
        <taxon>Thermofilum</taxon>
    </lineage>
</organism>
<dbReference type="PANTHER" id="PTHR30432:SF1">
    <property type="entry name" value="DNA-BINDING TRANSCRIPTIONAL DUAL REGULATOR MODE"/>
    <property type="match status" value="1"/>
</dbReference>
<reference evidence="3" key="1">
    <citation type="journal article" date="2008" name="J. Bacteriol.">
        <title>Genome sequence of Thermofilum pendens reveals an exceptional loss of biosynthetic pathways without genome reduction.</title>
        <authorList>
            <person name="Anderson I."/>
            <person name="Rodriguez J."/>
            <person name="Susanti D."/>
            <person name="Porat I."/>
            <person name="Reich C."/>
            <person name="Ulrich L.E."/>
            <person name="Elkins J.G."/>
            <person name="Mavromatis K."/>
            <person name="Lykidis A."/>
            <person name="Kim E."/>
            <person name="Thompson L.S."/>
            <person name="Nolan M."/>
            <person name="Land M."/>
            <person name="Copeland A."/>
            <person name="Lapidus A."/>
            <person name="Lucas S."/>
            <person name="Detter C."/>
            <person name="Zhulin I.B."/>
            <person name="Olsen G.J."/>
            <person name="Whitman W."/>
            <person name="Mukhopadhyay B."/>
            <person name="Bristow J."/>
            <person name="Kyrpides N."/>
        </authorList>
    </citation>
    <scope>NUCLEOTIDE SEQUENCE [LARGE SCALE GENOMIC DNA]</scope>
    <source>
        <strain evidence="3">DSM 2475 / Hrk 5</strain>
    </source>
</reference>
<dbReference type="GeneID" id="4601428"/>
<dbReference type="InterPro" id="IPR036388">
    <property type="entry name" value="WH-like_DNA-bd_sf"/>
</dbReference>
<feature type="domain" description="HTH lysR-type" evidence="1">
    <location>
        <begin position="26"/>
        <end position="82"/>
    </location>
</feature>
<dbReference type="InterPro" id="IPR000847">
    <property type="entry name" value="LysR_HTH_N"/>
</dbReference>
<name>A1RWK3_THEPD</name>
<dbReference type="PROSITE" id="PS50931">
    <property type="entry name" value="HTH_LYSR"/>
    <property type="match status" value="1"/>
</dbReference>
<dbReference type="SUPFAM" id="SSF46785">
    <property type="entry name" value="Winged helix' DNA-binding domain"/>
    <property type="match status" value="1"/>
</dbReference>
<dbReference type="InterPro" id="IPR036390">
    <property type="entry name" value="WH_DNA-bd_sf"/>
</dbReference>
<dbReference type="RefSeq" id="WP_011751848.1">
    <property type="nucleotide sequence ID" value="NC_008698.1"/>
</dbReference>
<keyword evidence="3" id="KW-1185">Reference proteome</keyword>
<dbReference type="HOGENOM" id="CLU_125440_2_1_2"/>
<sequence>MGDIEVRYKVWLVKDGKPILGKGGAELLKAIEEKGSLHAAAEALGYSYSFAWSYLKKLEERAGVTLIERRRGGQRHGGMVLTEEARKLLKLYLEAERVVGEALSQIQAD</sequence>
<evidence type="ECO:0000313" key="3">
    <source>
        <dbReference type="Proteomes" id="UP000000641"/>
    </source>
</evidence>
<dbReference type="PANTHER" id="PTHR30432">
    <property type="entry name" value="TRANSCRIPTIONAL REGULATOR MODE"/>
    <property type="match status" value="1"/>
</dbReference>
<dbReference type="AlphaFoldDB" id="A1RWK3"/>
<proteinExistence type="predicted"/>
<dbReference type="Proteomes" id="UP000000641">
    <property type="component" value="Chromosome"/>
</dbReference>
<dbReference type="EMBL" id="CP000505">
    <property type="protein sequence ID" value="ABL77583.1"/>
    <property type="molecule type" value="Genomic_DNA"/>
</dbReference>
<dbReference type="Gene3D" id="1.10.10.10">
    <property type="entry name" value="Winged helix-like DNA-binding domain superfamily/Winged helix DNA-binding domain"/>
    <property type="match status" value="1"/>
</dbReference>
<accession>A1RWK3</accession>
<evidence type="ECO:0000259" key="1">
    <source>
        <dbReference type="PROSITE" id="PS50931"/>
    </source>
</evidence>
<dbReference type="KEGG" id="tpe:Tpen_0173"/>